<feature type="compositionally biased region" description="Basic and acidic residues" evidence="1">
    <location>
        <begin position="534"/>
        <end position="551"/>
    </location>
</feature>
<evidence type="ECO:0000313" key="2">
    <source>
        <dbReference type="EMBL" id="QDT11240.1"/>
    </source>
</evidence>
<gene>
    <name evidence="2" type="ORF">K239x_32340</name>
</gene>
<dbReference type="Gene3D" id="1.20.1600.10">
    <property type="entry name" value="Outer membrane efflux proteins (OEP)"/>
    <property type="match status" value="2"/>
</dbReference>
<evidence type="ECO:0000313" key="3">
    <source>
        <dbReference type="Proteomes" id="UP000319817"/>
    </source>
</evidence>
<dbReference type="AlphaFoldDB" id="A0A517NVT5"/>
<dbReference type="PANTHER" id="PTHR30203:SF33">
    <property type="entry name" value="BLR4455 PROTEIN"/>
    <property type="match status" value="1"/>
</dbReference>
<dbReference type="EMBL" id="CP036526">
    <property type="protein sequence ID" value="QDT11240.1"/>
    <property type="molecule type" value="Genomic_DNA"/>
</dbReference>
<protein>
    <recommendedName>
        <fullName evidence="4">Outer membrane efflux protein</fullName>
    </recommendedName>
</protein>
<dbReference type="SUPFAM" id="SSF56954">
    <property type="entry name" value="Outer membrane efflux proteins (OEP)"/>
    <property type="match status" value="2"/>
</dbReference>
<keyword evidence="3" id="KW-1185">Reference proteome</keyword>
<evidence type="ECO:0008006" key="4">
    <source>
        <dbReference type="Google" id="ProtNLM"/>
    </source>
</evidence>
<name>A0A517NVT5_9BACT</name>
<sequence>MKKRRLTIGIAATVLMVSAEGCSRHYFRKDADQEVDCVIAEKGGHLDHGSIYARADSRMADPNAVDCPPMPPDDARSHRLMVCVDGKKGYPHWNQNGRLGSVEPALWMQSLPGADEGKIKLDLRDAMQVARLHSRQYQNNLETLYLSALDVTFERFRFDHQFFAGSDFGQDFRGRDAGQLSQSALNSGVGFNKLTATGGEMVVGLANSLVWDSWGSGSDALTSTLNFSLVQPLLRLGGRARVLEQLTQTERNLLANVRQMQQFRQGFYVDIITGRNSGSGPSLANNVGQNGLGVIAGFPSGRNGAASASGYLGLLQDQQQIRNQDANIAALRDSLAQLEAQFAANRIANRLQVDQARQALLNAQSSQLASKAAYESRVDDFKIELGLPPDLPLEIADSLLDRFVLIHPDLSAMQNELADILLEARQGAEEPTQELIDRTKSRIGELSERLEERIAAADADLEKLDDKLPGRRKAIALVGARIRSTGADVDPRVYDEKGLMKRIDFLSMRLPQIKADIAKTAELSQSLGKSSDQVAEKEDSKNKSEDGKDGGLSESIDSTIDLAATLSDLLLELSLVHAEIRLQGISLPPVSITAPEAVDVARLNRLDWMNARANLVDSWRKIEFFANDLKSNLDVVVDGQIGTPAGRVTDFETDNSRLRLGIEFDSPTARLAERNRYRESLIDYQRSRRDYMLFEDRVTQSLRNTLRIIELSQINLEVRRTAVQVAISQVDLARLRLNPPVRVGQQAKASPTSARDLVSALTDLLDAQNDLLNVWVSYEVLRVLLDFEMGTMELDPTGVWIDTGEVQAENTPGLPNGEAYGDGLPVDPAGPLGINSPLKLADPNTLDELGMIDEDR</sequence>
<dbReference type="RefSeq" id="WP_145419115.1">
    <property type="nucleotide sequence ID" value="NZ_CP036526.1"/>
</dbReference>
<feature type="region of interest" description="Disordered" evidence="1">
    <location>
        <begin position="528"/>
        <end position="552"/>
    </location>
</feature>
<dbReference type="PANTHER" id="PTHR30203">
    <property type="entry name" value="OUTER MEMBRANE CATION EFFLUX PROTEIN"/>
    <property type="match status" value="1"/>
</dbReference>
<reference evidence="2 3" key="1">
    <citation type="submission" date="2019-02" db="EMBL/GenBank/DDBJ databases">
        <title>Deep-cultivation of Planctomycetes and their phenomic and genomic characterization uncovers novel biology.</title>
        <authorList>
            <person name="Wiegand S."/>
            <person name="Jogler M."/>
            <person name="Boedeker C."/>
            <person name="Pinto D."/>
            <person name="Vollmers J."/>
            <person name="Rivas-Marin E."/>
            <person name="Kohn T."/>
            <person name="Peeters S.H."/>
            <person name="Heuer A."/>
            <person name="Rast P."/>
            <person name="Oberbeckmann S."/>
            <person name="Bunk B."/>
            <person name="Jeske O."/>
            <person name="Meyerdierks A."/>
            <person name="Storesund J.E."/>
            <person name="Kallscheuer N."/>
            <person name="Luecker S."/>
            <person name="Lage O.M."/>
            <person name="Pohl T."/>
            <person name="Merkel B.J."/>
            <person name="Hornburger P."/>
            <person name="Mueller R.-W."/>
            <person name="Bruemmer F."/>
            <person name="Labrenz M."/>
            <person name="Spormann A.M."/>
            <person name="Op den Camp H."/>
            <person name="Overmann J."/>
            <person name="Amann R."/>
            <person name="Jetten M.S.M."/>
            <person name="Mascher T."/>
            <person name="Medema M.H."/>
            <person name="Devos D.P."/>
            <person name="Kaster A.-K."/>
            <person name="Ovreas L."/>
            <person name="Rohde M."/>
            <person name="Galperin M.Y."/>
            <person name="Jogler C."/>
        </authorList>
    </citation>
    <scope>NUCLEOTIDE SEQUENCE [LARGE SCALE GENOMIC DNA]</scope>
    <source>
        <strain evidence="2 3">K23_9</strain>
    </source>
</reference>
<dbReference type="InterPro" id="IPR010131">
    <property type="entry name" value="MdtP/NodT-like"/>
</dbReference>
<accession>A0A517NVT5</accession>
<organism evidence="2 3">
    <name type="scientific">Stieleria marina</name>
    <dbReference type="NCBI Taxonomy" id="1930275"/>
    <lineage>
        <taxon>Bacteria</taxon>
        <taxon>Pseudomonadati</taxon>
        <taxon>Planctomycetota</taxon>
        <taxon>Planctomycetia</taxon>
        <taxon>Pirellulales</taxon>
        <taxon>Pirellulaceae</taxon>
        <taxon>Stieleria</taxon>
    </lineage>
</organism>
<evidence type="ECO:0000256" key="1">
    <source>
        <dbReference type="SAM" id="MobiDB-lite"/>
    </source>
</evidence>
<proteinExistence type="predicted"/>
<dbReference type="Proteomes" id="UP000319817">
    <property type="component" value="Chromosome"/>
</dbReference>
<dbReference type="OrthoDB" id="235971at2"/>